<feature type="active site" description="Schiff-base intermediate with substrate" evidence="3">
    <location>
        <position position="172"/>
    </location>
</feature>
<dbReference type="PRINTS" id="PR00146">
    <property type="entry name" value="DHPICSNTHASE"/>
</dbReference>
<dbReference type="Gene3D" id="3.20.20.70">
    <property type="entry name" value="Aldolase class I"/>
    <property type="match status" value="1"/>
</dbReference>
<comment type="similarity">
    <text evidence="2">Belongs to the DapA family.</text>
</comment>
<evidence type="ECO:0000256" key="4">
    <source>
        <dbReference type="PIRSR" id="PIRSR001365-2"/>
    </source>
</evidence>
<keyword evidence="1 2" id="KW-0456">Lyase</keyword>
<dbReference type="PANTHER" id="PTHR12128">
    <property type="entry name" value="DIHYDRODIPICOLINATE SYNTHASE"/>
    <property type="match status" value="1"/>
</dbReference>
<dbReference type="RefSeq" id="WP_172420315.1">
    <property type="nucleotide sequence ID" value="NZ_AP022843.1"/>
</dbReference>
<accession>A0A6F8U238</accession>
<keyword evidence="6" id="KW-1185">Reference proteome</keyword>
<feature type="binding site" evidence="4">
    <location>
        <position position="50"/>
    </location>
    <ligand>
        <name>pyruvate</name>
        <dbReference type="ChEBI" id="CHEBI:15361"/>
    </ligand>
</feature>
<name>A0A6F8U238_9GAMM</name>
<feature type="binding site" evidence="4">
    <location>
        <position position="213"/>
    </location>
    <ligand>
        <name>pyruvate</name>
        <dbReference type="ChEBI" id="CHEBI:15361"/>
    </ligand>
</feature>
<dbReference type="PIRSF" id="PIRSF001365">
    <property type="entry name" value="DHDPS"/>
    <property type="match status" value="1"/>
</dbReference>
<dbReference type="EMBL" id="AP022843">
    <property type="protein sequence ID" value="BCB07231.1"/>
    <property type="molecule type" value="Genomic_DNA"/>
</dbReference>
<sequence>MNLNPSRSNIIAAIPTPFMADGSVNVEAYVALAKHLLSSGCNGLNLMGTTGEATSLSIVERIQLMRDVANSELPLDQLIVGTGSSSVSDAVVLTKTAGELGFAGALVLPPYYYKEVSDEGVLSYIEHVVEGSKDSDVPILLYNFPALSGVPYRLDVIKELLARHGSRIAGLKDSSNDLEYCKNAASLSDSFAVYPSSEGSLISGSELGFAGCISATATVNSHLCSAALLDESGGFLEKAMSVRDAYSGLPLVAAVKQTVFTSTGNPSWCEMRPPLVPLSHDQNVLLKSRLSNLSLNIE</sequence>
<evidence type="ECO:0000256" key="1">
    <source>
        <dbReference type="ARBA" id="ARBA00023239"/>
    </source>
</evidence>
<evidence type="ECO:0000256" key="3">
    <source>
        <dbReference type="PIRSR" id="PIRSR001365-1"/>
    </source>
</evidence>
<dbReference type="Pfam" id="PF00701">
    <property type="entry name" value="DHDPS"/>
    <property type="match status" value="1"/>
</dbReference>
<dbReference type="SUPFAM" id="SSF51569">
    <property type="entry name" value="Aldolase"/>
    <property type="match status" value="1"/>
</dbReference>
<feature type="active site" description="Proton donor/acceptor" evidence="3">
    <location>
        <position position="142"/>
    </location>
</feature>
<proteinExistence type="inferred from homology"/>
<evidence type="ECO:0000313" key="6">
    <source>
        <dbReference type="Proteomes" id="UP000502259"/>
    </source>
</evidence>
<dbReference type="InterPro" id="IPR013785">
    <property type="entry name" value="Aldolase_TIM"/>
</dbReference>
<dbReference type="CDD" id="cd00408">
    <property type="entry name" value="DHDPS-like"/>
    <property type="match status" value="1"/>
</dbReference>
<dbReference type="PANTHER" id="PTHR12128:SF67">
    <property type="entry name" value="BLR3884 PROTEIN"/>
    <property type="match status" value="1"/>
</dbReference>
<dbReference type="InterPro" id="IPR002220">
    <property type="entry name" value="DapA-like"/>
</dbReference>
<dbReference type="GO" id="GO:0008840">
    <property type="term" value="F:4-hydroxy-tetrahydrodipicolinate synthase activity"/>
    <property type="evidence" value="ECO:0007669"/>
    <property type="project" value="TreeGrafter"/>
</dbReference>
<dbReference type="SMART" id="SM01130">
    <property type="entry name" value="DHDPS"/>
    <property type="match status" value="1"/>
</dbReference>
<evidence type="ECO:0000256" key="2">
    <source>
        <dbReference type="PIRNR" id="PIRNR001365"/>
    </source>
</evidence>
<organism evidence="5 6">
    <name type="scientific">Halomonas hydrothermalis</name>
    <dbReference type="NCBI Taxonomy" id="115561"/>
    <lineage>
        <taxon>Bacteria</taxon>
        <taxon>Pseudomonadati</taxon>
        <taxon>Pseudomonadota</taxon>
        <taxon>Gammaproteobacteria</taxon>
        <taxon>Oceanospirillales</taxon>
        <taxon>Halomonadaceae</taxon>
        <taxon>Halomonas</taxon>
    </lineage>
</organism>
<dbReference type="AlphaFoldDB" id="A0A6F8U238"/>
<dbReference type="Proteomes" id="UP000502259">
    <property type="component" value="Chromosome"/>
</dbReference>
<reference evidence="5 6" key="1">
    <citation type="submission" date="2020-03" db="EMBL/GenBank/DDBJ databases">
        <title>Complete Genome Sequence of Halomonas hydrothermalis Strain Slthf2, Halophilic Bacterium Isolated from Deep-Sea Hydrothermal-Vent Environments.</title>
        <authorList>
            <person name="Takeyama N."/>
            <person name="Huang M."/>
            <person name="Sato K."/>
            <person name="Galipon J."/>
            <person name="Arakawa K."/>
        </authorList>
    </citation>
    <scope>NUCLEOTIDE SEQUENCE [LARGE SCALE GENOMIC DNA]</scope>
    <source>
        <strain evidence="5 6">Slthf2</strain>
    </source>
</reference>
<protein>
    <submittedName>
        <fullName evidence="5">Dihydrodipicolinate synthase family protein</fullName>
    </submittedName>
</protein>
<gene>
    <name evidence="5" type="ORF">HHSLTHF2_11210</name>
</gene>
<evidence type="ECO:0000313" key="5">
    <source>
        <dbReference type="EMBL" id="BCB07231.1"/>
    </source>
</evidence>